<feature type="binding site" evidence="4">
    <location>
        <position position="181"/>
    </location>
    <ligand>
        <name>Zn(2+)</name>
        <dbReference type="ChEBI" id="CHEBI:29105"/>
    </ligand>
</feature>
<dbReference type="InterPro" id="IPR026591">
    <property type="entry name" value="Sirtuin_cat_small_dom_sf"/>
</dbReference>
<dbReference type="InterPro" id="IPR003000">
    <property type="entry name" value="Sirtuin"/>
</dbReference>
<dbReference type="EC" id="2.3.1.286" evidence="1"/>
<evidence type="ECO:0000256" key="3">
    <source>
        <dbReference type="ARBA" id="ARBA00023027"/>
    </source>
</evidence>
<reference evidence="6 7" key="1">
    <citation type="submission" date="2018-10" db="EMBL/GenBank/DDBJ databases">
        <title>Genomic Encyclopedia of Archaeal and Bacterial Type Strains, Phase II (KMG-II): from individual species to whole genera.</title>
        <authorList>
            <person name="Goeker M."/>
        </authorList>
    </citation>
    <scope>NUCLEOTIDE SEQUENCE [LARGE SCALE GENOMIC DNA]</scope>
    <source>
        <strain evidence="6 7">RP-AC37</strain>
    </source>
</reference>
<sequence>MGAALLDRLDVLGSLVAEGGVAVLSGAGLSTESGIPDYRGATGRARPSTPMTYQVFTGSEQARRRYWARSFVGWQVIGGAAPNTGHLAVTSLQRAGALAGVVTQNVDGLHTAAGTADVVELHGNLGRVVCLGCGAVTPRQELTGRLAAANRGWAAEVRGVHADGDADIDDATLDSFTVVACTSCGGVLKPDVVFFGERVPPERVAASTELVAGARSLLVLGSSLTVMSGFRFVLQAAKRPIPVAIVNEGPTRGDAYAVAKLEAPLGAVLSRLAAR</sequence>
<dbReference type="PANTHER" id="PTHR11085:SF10">
    <property type="entry name" value="NAD-DEPENDENT PROTEIN DEACYLASE SIRTUIN-5, MITOCHONDRIAL-RELATED"/>
    <property type="match status" value="1"/>
</dbReference>
<dbReference type="InterPro" id="IPR029035">
    <property type="entry name" value="DHS-like_NAD/FAD-binding_dom"/>
</dbReference>
<feature type="binding site" evidence="4">
    <location>
        <position position="184"/>
    </location>
    <ligand>
        <name>Zn(2+)</name>
        <dbReference type="ChEBI" id="CHEBI:29105"/>
    </ligand>
</feature>
<organism evidence="6 7">
    <name type="scientific">Motilibacter peucedani</name>
    <dbReference type="NCBI Taxonomy" id="598650"/>
    <lineage>
        <taxon>Bacteria</taxon>
        <taxon>Bacillati</taxon>
        <taxon>Actinomycetota</taxon>
        <taxon>Actinomycetes</taxon>
        <taxon>Motilibacterales</taxon>
        <taxon>Motilibacteraceae</taxon>
        <taxon>Motilibacter</taxon>
    </lineage>
</organism>
<feature type="domain" description="Deacetylase sirtuin-type" evidence="5">
    <location>
        <begin position="1"/>
        <end position="275"/>
    </location>
</feature>
<evidence type="ECO:0000313" key="7">
    <source>
        <dbReference type="Proteomes" id="UP000281955"/>
    </source>
</evidence>
<dbReference type="OrthoDB" id="9800582at2"/>
<dbReference type="Pfam" id="PF02146">
    <property type="entry name" value="SIR2"/>
    <property type="match status" value="1"/>
</dbReference>
<evidence type="ECO:0000259" key="5">
    <source>
        <dbReference type="PROSITE" id="PS50305"/>
    </source>
</evidence>
<dbReference type="GO" id="GO:0070403">
    <property type="term" value="F:NAD+ binding"/>
    <property type="evidence" value="ECO:0007669"/>
    <property type="project" value="InterPro"/>
</dbReference>
<dbReference type="InterPro" id="IPR026590">
    <property type="entry name" value="Ssirtuin_cat_dom"/>
</dbReference>
<keyword evidence="7" id="KW-1185">Reference proteome</keyword>
<evidence type="ECO:0000313" key="6">
    <source>
        <dbReference type="EMBL" id="RKS73935.1"/>
    </source>
</evidence>
<dbReference type="Proteomes" id="UP000281955">
    <property type="component" value="Unassembled WGS sequence"/>
</dbReference>
<dbReference type="Gene3D" id="3.40.50.1220">
    <property type="entry name" value="TPP-binding domain"/>
    <property type="match status" value="1"/>
</dbReference>
<dbReference type="EMBL" id="RBWV01000012">
    <property type="protein sequence ID" value="RKS73935.1"/>
    <property type="molecule type" value="Genomic_DNA"/>
</dbReference>
<feature type="active site" description="Proton acceptor" evidence="4">
    <location>
        <position position="122"/>
    </location>
</feature>
<evidence type="ECO:0000256" key="4">
    <source>
        <dbReference type="PROSITE-ProRule" id="PRU00236"/>
    </source>
</evidence>
<dbReference type="SUPFAM" id="SSF52467">
    <property type="entry name" value="DHS-like NAD/FAD-binding domain"/>
    <property type="match status" value="1"/>
</dbReference>
<protein>
    <recommendedName>
        <fullName evidence="1">protein acetyllysine N-acetyltransferase</fullName>
        <ecNumber evidence="1">2.3.1.286</ecNumber>
    </recommendedName>
</protein>
<dbReference type="PANTHER" id="PTHR11085">
    <property type="entry name" value="NAD-DEPENDENT PROTEIN DEACYLASE SIRTUIN-5, MITOCHONDRIAL-RELATED"/>
    <property type="match status" value="1"/>
</dbReference>
<dbReference type="Gene3D" id="3.30.1600.10">
    <property type="entry name" value="SIR2/SIRT2 'Small Domain"/>
    <property type="match status" value="1"/>
</dbReference>
<gene>
    <name evidence="6" type="ORF">CLV35_2431</name>
</gene>
<dbReference type="FunCoup" id="A0A420XP32">
    <property type="interactions" value="272"/>
</dbReference>
<dbReference type="InterPro" id="IPR050134">
    <property type="entry name" value="NAD-dep_sirtuin_deacylases"/>
</dbReference>
<evidence type="ECO:0000256" key="2">
    <source>
        <dbReference type="ARBA" id="ARBA00022679"/>
    </source>
</evidence>
<dbReference type="InParanoid" id="A0A420XP32"/>
<dbReference type="GO" id="GO:0046872">
    <property type="term" value="F:metal ion binding"/>
    <property type="evidence" value="ECO:0007669"/>
    <property type="project" value="UniProtKB-KW"/>
</dbReference>
<dbReference type="PROSITE" id="PS50305">
    <property type="entry name" value="SIRTUIN"/>
    <property type="match status" value="1"/>
</dbReference>
<keyword evidence="3" id="KW-0520">NAD</keyword>
<evidence type="ECO:0000256" key="1">
    <source>
        <dbReference type="ARBA" id="ARBA00012928"/>
    </source>
</evidence>
<comment type="caution">
    <text evidence="6">The sequence shown here is derived from an EMBL/GenBank/DDBJ whole genome shotgun (WGS) entry which is preliminary data.</text>
</comment>
<keyword evidence="4" id="KW-0862">Zinc</keyword>
<accession>A0A420XP32</accession>
<keyword evidence="2" id="KW-0808">Transferase</keyword>
<dbReference type="AlphaFoldDB" id="A0A420XP32"/>
<feature type="binding site" evidence="4">
    <location>
        <position position="130"/>
    </location>
    <ligand>
        <name>Zn(2+)</name>
        <dbReference type="ChEBI" id="CHEBI:29105"/>
    </ligand>
</feature>
<name>A0A420XP32_9ACTN</name>
<proteinExistence type="predicted"/>
<feature type="binding site" evidence="4">
    <location>
        <position position="133"/>
    </location>
    <ligand>
        <name>Zn(2+)</name>
        <dbReference type="ChEBI" id="CHEBI:29105"/>
    </ligand>
</feature>
<dbReference type="GO" id="GO:0017136">
    <property type="term" value="F:histone deacetylase activity, NAD-dependent"/>
    <property type="evidence" value="ECO:0007669"/>
    <property type="project" value="TreeGrafter"/>
</dbReference>
<keyword evidence="4" id="KW-0479">Metal-binding</keyword>
<dbReference type="NCBIfam" id="NF003738">
    <property type="entry name" value="PRK05333.1"/>
    <property type="match status" value="1"/>
</dbReference>